<dbReference type="SUPFAM" id="SSF160387">
    <property type="entry name" value="NosL/MerB-like"/>
    <property type="match status" value="1"/>
</dbReference>
<dbReference type="InterPro" id="IPR004927">
    <property type="entry name" value="MerB"/>
</dbReference>
<reference evidence="1 2" key="1">
    <citation type="submission" date="2023-07" db="EMBL/GenBank/DDBJ databases">
        <title>Genomic Encyclopedia of Type Strains, Phase IV (KMG-IV): sequencing the most valuable type-strain genomes for metagenomic binning, comparative biology and taxonomic classification.</title>
        <authorList>
            <person name="Goeker M."/>
        </authorList>
    </citation>
    <scope>NUCLEOTIDE SEQUENCE [LARGE SCALE GENOMIC DNA]</scope>
    <source>
        <strain evidence="1 2">DSM 20694</strain>
    </source>
</reference>
<gene>
    <name evidence="1" type="ORF">J2S18_003044</name>
</gene>
<comment type="caution">
    <text evidence="1">The sequence shown here is derived from an EMBL/GenBank/DDBJ whole genome shotgun (WGS) entry which is preliminary data.</text>
</comment>
<evidence type="ECO:0008006" key="3">
    <source>
        <dbReference type="Google" id="ProtNLM"/>
    </source>
</evidence>
<evidence type="ECO:0000313" key="2">
    <source>
        <dbReference type="Proteomes" id="UP001228504"/>
    </source>
</evidence>
<dbReference type="RefSeq" id="WP_307488019.1">
    <property type="nucleotide sequence ID" value="NZ_JAUSUF010000017.1"/>
</dbReference>
<evidence type="ECO:0000313" key="1">
    <source>
        <dbReference type="EMBL" id="MDQ0151068.1"/>
    </source>
</evidence>
<organism evidence="1 2">
    <name type="scientific">Eubacterium multiforme</name>
    <dbReference type="NCBI Taxonomy" id="83339"/>
    <lineage>
        <taxon>Bacteria</taxon>
        <taxon>Bacillati</taxon>
        <taxon>Bacillota</taxon>
        <taxon>Clostridia</taxon>
        <taxon>Eubacteriales</taxon>
        <taxon>Eubacteriaceae</taxon>
        <taxon>Eubacterium</taxon>
    </lineage>
</organism>
<dbReference type="EMBL" id="JAUSUF010000017">
    <property type="protein sequence ID" value="MDQ0151068.1"/>
    <property type="molecule type" value="Genomic_DNA"/>
</dbReference>
<proteinExistence type="predicted"/>
<name>A0ABT9UXM2_9FIRM</name>
<keyword evidence="2" id="KW-1185">Reference proteome</keyword>
<dbReference type="NCBIfam" id="NF040728">
    <property type="entry name" value="MerB_rel_SaoL"/>
    <property type="match status" value="1"/>
</dbReference>
<protein>
    <recommendedName>
        <fullName evidence="3">Alkylmercury lyase</fullName>
    </recommendedName>
</protein>
<dbReference type="Pfam" id="PF03243">
    <property type="entry name" value="MerB"/>
    <property type="match status" value="1"/>
</dbReference>
<sequence>MKENYSIKDYIASPIVTKISAEENKLREFVMDYIITNHKPYSIKNDPNEELLKIMANKNILSINENNEIVSIYPVSAIKTNKKVIFEDGRYGYAMCAIDAIGFHYTFKKNIKIEGNCEYCNSKIILDVKNGKINVIEGNENIHILHTDLEKNKNWSCCCCNIMHFFDCKESLEKWQTKNNINTKTFAVNLETGNKIAWLLFSQ</sequence>
<dbReference type="Proteomes" id="UP001228504">
    <property type="component" value="Unassembled WGS sequence"/>
</dbReference>
<dbReference type="Gene3D" id="3.30.450.410">
    <property type="match status" value="1"/>
</dbReference>
<dbReference type="InterPro" id="IPR053717">
    <property type="entry name" value="MerB_lyase_sf"/>
</dbReference>
<accession>A0ABT9UXM2</accession>